<keyword evidence="2" id="KW-1185">Reference proteome</keyword>
<dbReference type="OrthoDB" id="195843at2759"/>
<organism evidence="1 2">
    <name type="scientific">Piaya cayana</name>
    <name type="common">Common squirrel cuckoo</name>
    <dbReference type="NCBI Taxonomy" id="33601"/>
    <lineage>
        <taxon>Eukaryota</taxon>
        <taxon>Metazoa</taxon>
        <taxon>Chordata</taxon>
        <taxon>Craniata</taxon>
        <taxon>Vertebrata</taxon>
        <taxon>Euteleostomi</taxon>
        <taxon>Archelosauria</taxon>
        <taxon>Archosauria</taxon>
        <taxon>Dinosauria</taxon>
        <taxon>Saurischia</taxon>
        <taxon>Theropoda</taxon>
        <taxon>Coelurosauria</taxon>
        <taxon>Aves</taxon>
        <taxon>Neognathae</taxon>
        <taxon>Neoaves</taxon>
        <taxon>Otidimorphae</taxon>
        <taxon>Cuculiformes</taxon>
        <taxon>Coccyzidae</taxon>
        <taxon>Piaya</taxon>
    </lineage>
</organism>
<evidence type="ECO:0000313" key="1">
    <source>
        <dbReference type="EMBL" id="NWH76558.1"/>
    </source>
</evidence>
<dbReference type="AlphaFoldDB" id="A0A850X3D4"/>
<feature type="non-terminal residue" evidence="1">
    <location>
        <position position="308"/>
    </location>
</feature>
<dbReference type="GO" id="GO:0019902">
    <property type="term" value="F:phosphatase binding"/>
    <property type="evidence" value="ECO:0007669"/>
    <property type="project" value="TreeGrafter"/>
</dbReference>
<protein>
    <submittedName>
        <fullName evidence="1">SFI1 protein</fullName>
    </submittedName>
</protein>
<dbReference type="EMBL" id="WAAB01014076">
    <property type="protein sequence ID" value="NWH76558.1"/>
    <property type="molecule type" value="Genomic_DNA"/>
</dbReference>
<proteinExistence type="predicted"/>
<accession>A0A850X3D4</accession>
<dbReference type="PANTHER" id="PTHR22028:SF4">
    <property type="entry name" value="PROTEIN SFI1 HOMOLOG"/>
    <property type="match status" value="1"/>
</dbReference>
<dbReference type="PANTHER" id="PTHR22028">
    <property type="entry name" value="SFI1 SPINDLE BODY DOMAIN-CONTAINING PROTEIN-RELATED"/>
    <property type="match status" value="1"/>
</dbReference>
<sequence>YLARKCFYLWAKKTFGQILPSKARCFYDKKILQNTFGEWKEWWTVRRERKLSLRAARHYRHFLLNLIFKAWRAYVCQQHGMRSKYAIAESHAKKQQLFRTWQCWLVYLDVRRTKHGMQSVAVAFRERSCLRVSWAVWRRRHHQNCARHKMNVLALQHWAQSLQFRAWLQWRELYFYSQNEKQKEMRAVTHQQQRELKRCMEAWRRYLYLHRAKKHQNELAQEHHRSRIVWQCFSSWRLSWERRRRVCAHQKGIEKLAGRIALLRSFACWKHYTVLCAEKTQQCELAEKHYNHHLLVLQKFWNRWKSSL</sequence>
<name>A0A850X3D4_PIACA</name>
<reference evidence="1" key="1">
    <citation type="submission" date="2019-09" db="EMBL/GenBank/DDBJ databases">
        <title>Bird 10,000 Genomes (B10K) Project - Family phase.</title>
        <authorList>
            <person name="Zhang G."/>
        </authorList>
    </citation>
    <scope>NUCLEOTIDE SEQUENCE</scope>
    <source>
        <strain evidence="1">B10K-DU-008-47</strain>
        <tissue evidence="1">Mixed tissue sample</tissue>
    </source>
</reference>
<dbReference type="Proteomes" id="UP000653271">
    <property type="component" value="Unassembled WGS sequence"/>
</dbReference>
<evidence type="ECO:0000313" key="2">
    <source>
        <dbReference type="Proteomes" id="UP000653271"/>
    </source>
</evidence>
<gene>
    <name evidence="1" type="primary">Sfi1</name>
    <name evidence="1" type="ORF">PIACAY_R13568</name>
</gene>
<comment type="caution">
    <text evidence="1">The sequence shown here is derived from an EMBL/GenBank/DDBJ whole genome shotgun (WGS) entry which is preliminary data.</text>
</comment>
<dbReference type="InterPro" id="IPR052270">
    <property type="entry name" value="CACF_protein"/>
</dbReference>
<feature type="non-terminal residue" evidence="1">
    <location>
        <position position="1"/>
    </location>
</feature>